<dbReference type="Pfam" id="PF13304">
    <property type="entry name" value="AAA_21"/>
    <property type="match status" value="1"/>
</dbReference>
<dbReference type="GO" id="GO:0016887">
    <property type="term" value="F:ATP hydrolysis activity"/>
    <property type="evidence" value="ECO:0007669"/>
    <property type="project" value="InterPro"/>
</dbReference>
<evidence type="ECO:0000259" key="1">
    <source>
        <dbReference type="Pfam" id="PF13304"/>
    </source>
</evidence>
<dbReference type="Gene3D" id="3.40.50.300">
    <property type="entry name" value="P-loop containing nucleotide triphosphate hydrolases"/>
    <property type="match status" value="2"/>
</dbReference>
<evidence type="ECO:0000313" key="3">
    <source>
        <dbReference type="Proteomes" id="UP000321907"/>
    </source>
</evidence>
<accession>A0A5C7FDZ4</accession>
<dbReference type="Proteomes" id="UP000321907">
    <property type="component" value="Unassembled WGS sequence"/>
</dbReference>
<keyword evidence="3" id="KW-1185">Reference proteome</keyword>
<evidence type="ECO:0000313" key="2">
    <source>
        <dbReference type="EMBL" id="TXF89274.1"/>
    </source>
</evidence>
<dbReference type="GO" id="GO:0005524">
    <property type="term" value="F:ATP binding"/>
    <property type="evidence" value="ECO:0007669"/>
    <property type="project" value="InterPro"/>
</dbReference>
<gene>
    <name evidence="2" type="ORF">FUA23_11015</name>
</gene>
<dbReference type="InterPro" id="IPR003959">
    <property type="entry name" value="ATPase_AAA_core"/>
</dbReference>
<dbReference type="SUPFAM" id="SSF52540">
    <property type="entry name" value="P-loop containing nucleoside triphosphate hydrolases"/>
    <property type="match status" value="1"/>
</dbReference>
<proteinExistence type="predicted"/>
<name>A0A5C7FDZ4_9BACT</name>
<organism evidence="2 3">
    <name type="scientific">Neolewinella aurantiaca</name>
    <dbReference type="NCBI Taxonomy" id="2602767"/>
    <lineage>
        <taxon>Bacteria</taxon>
        <taxon>Pseudomonadati</taxon>
        <taxon>Bacteroidota</taxon>
        <taxon>Saprospiria</taxon>
        <taxon>Saprospirales</taxon>
        <taxon>Lewinellaceae</taxon>
        <taxon>Neolewinella</taxon>
    </lineage>
</organism>
<dbReference type="AlphaFoldDB" id="A0A5C7FDZ4"/>
<dbReference type="RefSeq" id="WP_147930800.1">
    <property type="nucleotide sequence ID" value="NZ_VOXD01000015.1"/>
</dbReference>
<dbReference type="PANTHER" id="PTHR40396">
    <property type="entry name" value="ATPASE-LIKE PROTEIN"/>
    <property type="match status" value="1"/>
</dbReference>
<comment type="caution">
    <text evidence="2">The sequence shown here is derived from an EMBL/GenBank/DDBJ whole genome shotgun (WGS) entry which is preliminary data.</text>
</comment>
<dbReference type="InterPro" id="IPR027417">
    <property type="entry name" value="P-loop_NTPase"/>
</dbReference>
<dbReference type="OrthoDB" id="9809324at2"/>
<dbReference type="PANTHER" id="PTHR40396:SF1">
    <property type="entry name" value="ATPASE AAA-TYPE CORE DOMAIN-CONTAINING PROTEIN"/>
    <property type="match status" value="1"/>
</dbReference>
<sequence length="420" mass="46830">MILSFSVENFRSLRDLQVLDLEARPLQAGHPGLASNVARVGERHDVLKSKVIYGANASGKSNLLMAISFFNFAVTLTWNPESIILPLAEPFATDPLTSKAPSFFELRLLAERTLYRYGFMVSPEGEIVNEWLFGTPGKKEVPYFVRDEDGIRVSATHLKSVRKLLAAFDDESKFVSEKSLLLSVLGHFKNDEVKPVYNTISRMRIINGALATELDDETIRQLLDDEEGQKIRDLLRRADIEFGELRSARGRQGAGLSSNDRVTLMGDVIKDRKLNLFVRPKNLPEGNSFGFPIEAHLSKGTIKLIQIAGSIIKALERGDCLIIDEFEARMHTKLSQAIIRMFNSLDNNPNNAQLIVATHDTNLLSSLLMRRDQISFVEKDRDGASLVYSLADVRGVRDGAAYEKDYLSGKYGGVPTVNAL</sequence>
<feature type="domain" description="ATPase AAA-type core" evidence="1">
    <location>
        <begin position="51"/>
        <end position="365"/>
    </location>
</feature>
<protein>
    <submittedName>
        <fullName evidence="2">AAA family ATPase</fullName>
    </submittedName>
</protein>
<dbReference type="EMBL" id="VOXD01000015">
    <property type="protein sequence ID" value="TXF89274.1"/>
    <property type="molecule type" value="Genomic_DNA"/>
</dbReference>
<reference evidence="2 3" key="1">
    <citation type="submission" date="2019-08" db="EMBL/GenBank/DDBJ databases">
        <title>Lewinella sp. strain SSH13 Genome sequencing and assembly.</title>
        <authorList>
            <person name="Kim I."/>
        </authorList>
    </citation>
    <scope>NUCLEOTIDE SEQUENCE [LARGE SCALE GENOMIC DNA]</scope>
    <source>
        <strain evidence="2 3">SSH13</strain>
    </source>
</reference>